<reference evidence="2 3" key="1">
    <citation type="submission" date="2019-12" db="EMBL/GenBank/DDBJ databases">
        <title>Genomic-based taxomic classification of the family Erythrobacteraceae.</title>
        <authorList>
            <person name="Xu L."/>
        </authorList>
    </citation>
    <scope>NUCLEOTIDE SEQUENCE [LARGE SCALE GENOMIC DNA]</scope>
    <source>
        <strain evidence="2 3">MCCC 1K01500</strain>
    </source>
</reference>
<feature type="signal peptide" evidence="1">
    <location>
        <begin position="1"/>
        <end position="22"/>
    </location>
</feature>
<accession>A0A6I4SUM0</accession>
<keyword evidence="1" id="KW-0732">Signal</keyword>
<protein>
    <submittedName>
        <fullName evidence="2">Uncharacterized protein</fullName>
    </submittedName>
</protein>
<comment type="caution">
    <text evidence="2">The sequence shown here is derived from an EMBL/GenBank/DDBJ whole genome shotgun (WGS) entry which is preliminary data.</text>
</comment>
<organism evidence="2 3">
    <name type="scientific">Croceibacterium salegens</name>
    <dbReference type="NCBI Taxonomy" id="1737568"/>
    <lineage>
        <taxon>Bacteria</taxon>
        <taxon>Pseudomonadati</taxon>
        <taxon>Pseudomonadota</taxon>
        <taxon>Alphaproteobacteria</taxon>
        <taxon>Sphingomonadales</taxon>
        <taxon>Erythrobacteraceae</taxon>
        <taxon>Croceibacterium</taxon>
    </lineage>
</organism>
<sequence>MLRCTYLPLALLALGAPAIAPAQTYGPTQSYGPAVVDEQYYEMYRGDSLDINIEKEADWAKVDGEAVAAILSTGNKLRLVAVKTGKAEVTVTNHEKLVWRAAVVVR</sequence>
<evidence type="ECO:0000313" key="2">
    <source>
        <dbReference type="EMBL" id="MXO59148.1"/>
    </source>
</evidence>
<feature type="chain" id="PRO_5026234994" evidence="1">
    <location>
        <begin position="23"/>
        <end position="106"/>
    </location>
</feature>
<dbReference type="EMBL" id="WTYM01000033">
    <property type="protein sequence ID" value="MXO59148.1"/>
    <property type="molecule type" value="Genomic_DNA"/>
</dbReference>
<dbReference type="AlphaFoldDB" id="A0A6I4SUM0"/>
<proteinExistence type="predicted"/>
<keyword evidence="3" id="KW-1185">Reference proteome</keyword>
<dbReference type="RefSeq" id="WP_159793325.1">
    <property type="nucleotide sequence ID" value="NZ_WTYM01000033.1"/>
</dbReference>
<evidence type="ECO:0000313" key="3">
    <source>
        <dbReference type="Proteomes" id="UP000433652"/>
    </source>
</evidence>
<name>A0A6I4SUM0_9SPHN</name>
<evidence type="ECO:0000256" key="1">
    <source>
        <dbReference type="SAM" id="SignalP"/>
    </source>
</evidence>
<gene>
    <name evidence="2" type="ORF">GRI89_06300</name>
</gene>
<dbReference type="Proteomes" id="UP000433652">
    <property type="component" value="Unassembled WGS sequence"/>
</dbReference>